<feature type="compositionally biased region" description="Basic and acidic residues" evidence="1">
    <location>
        <begin position="317"/>
        <end position="331"/>
    </location>
</feature>
<feature type="domain" description="BAG" evidence="2">
    <location>
        <begin position="377"/>
        <end position="448"/>
    </location>
</feature>
<feature type="region of interest" description="Disordered" evidence="1">
    <location>
        <begin position="149"/>
        <end position="168"/>
    </location>
</feature>
<dbReference type="EMBL" id="JAPZBT010000001">
    <property type="protein sequence ID" value="KAJ5385564.1"/>
    <property type="molecule type" value="Genomic_DNA"/>
</dbReference>
<accession>A0A9X0B296</accession>
<evidence type="ECO:0000256" key="1">
    <source>
        <dbReference type="SAM" id="MobiDB-lite"/>
    </source>
</evidence>
<reference evidence="3" key="2">
    <citation type="journal article" date="2023" name="IMA Fungus">
        <title>Comparative genomic study of the Penicillium genus elucidates a diverse pangenome and 15 lateral gene transfer events.</title>
        <authorList>
            <person name="Petersen C."/>
            <person name="Sorensen T."/>
            <person name="Nielsen M.R."/>
            <person name="Sondergaard T.E."/>
            <person name="Sorensen J.L."/>
            <person name="Fitzpatrick D.A."/>
            <person name="Frisvad J.C."/>
            <person name="Nielsen K.L."/>
        </authorList>
    </citation>
    <scope>NUCLEOTIDE SEQUENCE</scope>
    <source>
        <strain evidence="3">IBT 3081</strain>
    </source>
</reference>
<dbReference type="SUPFAM" id="SSF54236">
    <property type="entry name" value="Ubiquitin-like"/>
    <property type="match status" value="1"/>
</dbReference>
<evidence type="ECO:0000313" key="3">
    <source>
        <dbReference type="EMBL" id="KAJ5385564.1"/>
    </source>
</evidence>
<evidence type="ECO:0000259" key="2">
    <source>
        <dbReference type="Pfam" id="PF02179"/>
    </source>
</evidence>
<feature type="region of interest" description="Disordered" evidence="1">
    <location>
        <begin position="85"/>
        <end position="137"/>
    </location>
</feature>
<protein>
    <recommendedName>
        <fullName evidence="2">BAG domain-containing protein</fullName>
    </recommendedName>
</protein>
<dbReference type="Proteomes" id="UP001147752">
    <property type="component" value="Unassembled WGS sequence"/>
</dbReference>
<gene>
    <name evidence="3" type="ORF">N7517_003475</name>
</gene>
<dbReference type="SUPFAM" id="SSF63491">
    <property type="entry name" value="BAG domain"/>
    <property type="match status" value="1"/>
</dbReference>
<dbReference type="InterPro" id="IPR003103">
    <property type="entry name" value="BAG_domain"/>
</dbReference>
<feature type="compositionally biased region" description="Basic and acidic residues" evidence="1">
    <location>
        <begin position="292"/>
        <end position="305"/>
    </location>
</feature>
<dbReference type="OrthoDB" id="417450at2759"/>
<dbReference type="Pfam" id="PF02179">
    <property type="entry name" value="BAG"/>
    <property type="match status" value="1"/>
</dbReference>
<dbReference type="GO" id="GO:0051087">
    <property type="term" value="F:protein-folding chaperone binding"/>
    <property type="evidence" value="ECO:0007669"/>
    <property type="project" value="InterPro"/>
</dbReference>
<dbReference type="InterPro" id="IPR036533">
    <property type="entry name" value="BAG_dom_sf"/>
</dbReference>
<comment type="caution">
    <text evidence="3">The sequence shown here is derived from an EMBL/GenBank/DDBJ whole genome shotgun (WGS) entry which is preliminary data.</text>
</comment>
<feature type="region of interest" description="Disordered" evidence="1">
    <location>
        <begin position="292"/>
        <end position="333"/>
    </location>
</feature>
<name>A0A9X0B296_9EURO</name>
<proteinExistence type="predicted"/>
<feature type="compositionally biased region" description="Basic and acidic residues" evidence="1">
    <location>
        <begin position="96"/>
        <end position="123"/>
    </location>
</feature>
<reference evidence="3" key="1">
    <citation type="submission" date="2022-12" db="EMBL/GenBank/DDBJ databases">
        <authorList>
            <person name="Petersen C."/>
        </authorList>
    </citation>
    <scope>NUCLEOTIDE SEQUENCE</scope>
    <source>
        <strain evidence="3">IBT 3081</strain>
    </source>
</reference>
<dbReference type="RefSeq" id="XP_056585340.1">
    <property type="nucleotide sequence ID" value="XM_056721205.1"/>
</dbReference>
<evidence type="ECO:0000313" key="4">
    <source>
        <dbReference type="Proteomes" id="UP001147752"/>
    </source>
</evidence>
<dbReference type="GeneID" id="81460388"/>
<dbReference type="Gene3D" id="1.20.58.120">
    <property type="entry name" value="BAG domain"/>
    <property type="match status" value="1"/>
</dbReference>
<sequence length="451" mass="50182">MSESSGLHVDCPLCLSSILSGKQFERHVGRHLEELALFALPRYEEDDEEEAAISSDENSDMSHHLTAEVSYDEEMKTTSKQHLLGAEDTIDLPDYDNSRSDHGLSSEASEDRSITKKETRPQDILEPYPDPESAKEDNLPKEINLEMHESTISPADMPNSGRRSSKDHSLQINEDGIGYTTDYIEDLTLTQPIHWDRRWDVDENGPDIILIRNNGNIYPLHFRANAIDEGALTVGALRLEAAKVVGAAFSGFVELLYKGNPLKDHSQTCKAKGIQQHSEVLCIVVDTDPSRIRDSSDYERGHESHPPQAQSKIMVNKNKETKQSSPVRDETEPVSMPFLASRHTSSAPPSSSLPIPPVLETLPTAMEQVSALTVWAERVIIPLCDKYAAHPPADIKKRDFEHKKLTETIVVVMIKADGIESDGDMTARNARKALIKQLEHASSRLDEAAIV</sequence>
<keyword evidence="4" id="KW-1185">Reference proteome</keyword>
<dbReference type="AlphaFoldDB" id="A0A9X0B296"/>
<organism evidence="3 4">
    <name type="scientific">Penicillium concentricum</name>
    <dbReference type="NCBI Taxonomy" id="293559"/>
    <lineage>
        <taxon>Eukaryota</taxon>
        <taxon>Fungi</taxon>
        <taxon>Dikarya</taxon>
        <taxon>Ascomycota</taxon>
        <taxon>Pezizomycotina</taxon>
        <taxon>Eurotiomycetes</taxon>
        <taxon>Eurotiomycetidae</taxon>
        <taxon>Eurotiales</taxon>
        <taxon>Aspergillaceae</taxon>
        <taxon>Penicillium</taxon>
    </lineage>
</organism>
<dbReference type="InterPro" id="IPR029071">
    <property type="entry name" value="Ubiquitin-like_domsf"/>
</dbReference>